<dbReference type="Proteomes" id="UP000095280">
    <property type="component" value="Unplaced"/>
</dbReference>
<keyword evidence="2" id="KW-1185">Reference proteome</keyword>
<feature type="signal peptide" evidence="1">
    <location>
        <begin position="1"/>
        <end position="26"/>
    </location>
</feature>
<feature type="chain" id="PRO_5009318655" evidence="1">
    <location>
        <begin position="27"/>
        <end position="117"/>
    </location>
</feature>
<evidence type="ECO:0000313" key="3">
    <source>
        <dbReference type="WBParaSite" id="maker-unitig_28275-snap-gene-0.0-mRNA-1"/>
    </source>
</evidence>
<sequence>MRSMSAVAMLICCCAMLQLTAHLSSAVPEMTAGKARTAGLLGGSRDKRSVFNLPNAVLHPKHAGASLALDWPPRTVTDTISKAGTAPSACASAHCLAAVGSDRLSPDNMLCGIRLQF</sequence>
<dbReference type="AlphaFoldDB" id="A0A1I8FBK7"/>
<evidence type="ECO:0000256" key="1">
    <source>
        <dbReference type="SAM" id="SignalP"/>
    </source>
</evidence>
<evidence type="ECO:0000313" key="2">
    <source>
        <dbReference type="Proteomes" id="UP000095280"/>
    </source>
</evidence>
<accession>A0A1I8FBK7</accession>
<organism evidence="2 3">
    <name type="scientific">Macrostomum lignano</name>
    <dbReference type="NCBI Taxonomy" id="282301"/>
    <lineage>
        <taxon>Eukaryota</taxon>
        <taxon>Metazoa</taxon>
        <taxon>Spiralia</taxon>
        <taxon>Lophotrochozoa</taxon>
        <taxon>Platyhelminthes</taxon>
        <taxon>Rhabditophora</taxon>
        <taxon>Macrostomorpha</taxon>
        <taxon>Macrostomida</taxon>
        <taxon>Macrostomidae</taxon>
        <taxon>Macrostomum</taxon>
    </lineage>
</organism>
<protein>
    <submittedName>
        <fullName evidence="3">Secreted protein</fullName>
    </submittedName>
</protein>
<name>A0A1I8FBK7_9PLAT</name>
<proteinExistence type="predicted"/>
<reference evidence="3" key="1">
    <citation type="submission" date="2016-11" db="UniProtKB">
        <authorList>
            <consortium name="WormBaseParasite"/>
        </authorList>
    </citation>
    <scope>IDENTIFICATION</scope>
</reference>
<keyword evidence="1" id="KW-0732">Signal</keyword>
<dbReference type="WBParaSite" id="maker-unitig_28275-snap-gene-0.0-mRNA-1">
    <property type="protein sequence ID" value="maker-unitig_28275-snap-gene-0.0-mRNA-1"/>
    <property type="gene ID" value="maker-unitig_28275-snap-gene-0.0"/>
</dbReference>